<dbReference type="EMBL" id="CADEAL010000524">
    <property type="protein sequence ID" value="CAB1421464.1"/>
    <property type="molecule type" value="Genomic_DNA"/>
</dbReference>
<evidence type="ECO:0000256" key="1">
    <source>
        <dbReference type="SAM" id="MobiDB-lite"/>
    </source>
</evidence>
<sequence>MKAPAQLWPTPQVHVDSGGGRRGNKQRCGAKPPTLRKEFSISRKQGRAARSRDVPGRHAGRRVTGGGSFDSLTRVAAREMCSQFEKRQKQFDPEDGNMMSVVNELEENGRSKVRGGTGVESMT</sequence>
<gene>
    <name evidence="2" type="ORF">PLEPLA_LOCUS9346</name>
</gene>
<accession>A0A9N7TYM5</accession>
<evidence type="ECO:0000313" key="3">
    <source>
        <dbReference type="Proteomes" id="UP001153269"/>
    </source>
</evidence>
<reference evidence="2" key="1">
    <citation type="submission" date="2020-03" db="EMBL/GenBank/DDBJ databases">
        <authorList>
            <person name="Weist P."/>
        </authorList>
    </citation>
    <scope>NUCLEOTIDE SEQUENCE</scope>
</reference>
<dbReference type="Proteomes" id="UP001153269">
    <property type="component" value="Unassembled WGS sequence"/>
</dbReference>
<protein>
    <submittedName>
        <fullName evidence="2">Uncharacterized protein</fullName>
    </submittedName>
</protein>
<proteinExistence type="predicted"/>
<feature type="region of interest" description="Disordered" evidence="1">
    <location>
        <begin position="1"/>
        <end position="69"/>
    </location>
</feature>
<evidence type="ECO:0000313" key="2">
    <source>
        <dbReference type="EMBL" id="CAB1421464.1"/>
    </source>
</evidence>
<name>A0A9N7TYM5_PLEPL</name>
<organism evidence="2 3">
    <name type="scientific">Pleuronectes platessa</name>
    <name type="common">European plaice</name>
    <dbReference type="NCBI Taxonomy" id="8262"/>
    <lineage>
        <taxon>Eukaryota</taxon>
        <taxon>Metazoa</taxon>
        <taxon>Chordata</taxon>
        <taxon>Craniata</taxon>
        <taxon>Vertebrata</taxon>
        <taxon>Euteleostomi</taxon>
        <taxon>Actinopterygii</taxon>
        <taxon>Neopterygii</taxon>
        <taxon>Teleostei</taxon>
        <taxon>Neoteleostei</taxon>
        <taxon>Acanthomorphata</taxon>
        <taxon>Carangaria</taxon>
        <taxon>Pleuronectiformes</taxon>
        <taxon>Pleuronectoidei</taxon>
        <taxon>Pleuronectidae</taxon>
        <taxon>Pleuronectes</taxon>
    </lineage>
</organism>
<dbReference type="AlphaFoldDB" id="A0A9N7TYM5"/>
<keyword evidence="3" id="KW-1185">Reference proteome</keyword>
<comment type="caution">
    <text evidence="2">The sequence shown here is derived from an EMBL/GenBank/DDBJ whole genome shotgun (WGS) entry which is preliminary data.</text>
</comment>